<sequence length="114" mass="12943">MSTIDDLKVMLDFDGEDEARDKRLNLIIKNAEASLLTRLPGQKEIPNELSYIVVELAIIRFNRIGNEGMKTFRQEGEDITYDLTDDLAPFMDAINAWLNNQEDPPGKAGKVQFL</sequence>
<dbReference type="RefSeq" id="WP_003136562.1">
    <property type="nucleotide sequence ID" value="NZ_AMQS01000034.1"/>
</dbReference>
<protein>
    <recommendedName>
        <fullName evidence="3">Phage protein</fullName>
    </recommendedName>
</protein>
<proteinExistence type="predicted"/>
<gene>
    <name evidence="1" type="ORF">C426_1951</name>
</gene>
<dbReference type="PATRIC" id="fig|1231377.3.peg.1931"/>
<dbReference type="AlphaFoldDB" id="K2PH23"/>
<dbReference type="EMBL" id="AMQS01000034">
    <property type="protein sequence ID" value="EKF50720.1"/>
    <property type="molecule type" value="Genomic_DNA"/>
</dbReference>
<organism evidence="1 2">
    <name type="scientific">Lactococcus garvieae DCC43</name>
    <dbReference type="NCBI Taxonomy" id="1231377"/>
    <lineage>
        <taxon>Bacteria</taxon>
        <taxon>Bacillati</taxon>
        <taxon>Bacillota</taxon>
        <taxon>Bacilli</taxon>
        <taxon>Lactobacillales</taxon>
        <taxon>Streptococcaceae</taxon>
        <taxon>Lactococcus</taxon>
    </lineage>
</organism>
<evidence type="ECO:0008006" key="3">
    <source>
        <dbReference type="Google" id="ProtNLM"/>
    </source>
</evidence>
<name>K2PH23_9LACT</name>
<evidence type="ECO:0000313" key="1">
    <source>
        <dbReference type="EMBL" id="EKF50720.1"/>
    </source>
</evidence>
<reference evidence="1 2" key="1">
    <citation type="journal article" date="2012" name="J. Bacteriol.">
        <title>Genome Sequence of the Bacteriocin-Producing Strain Lactococcus garvieae DCC43.</title>
        <authorList>
            <person name="Gabrielsen C."/>
            <person name="Brede D.A."/>
            <person name="Hernandez P.E."/>
            <person name="Nes I.F."/>
            <person name="Diep D.B."/>
        </authorList>
    </citation>
    <scope>NUCLEOTIDE SEQUENCE [LARGE SCALE GENOMIC DNA]</scope>
    <source>
        <strain evidence="1 2">DCC43</strain>
    </source>
</reference>
<dbReference type="Pfam" id="PF05135">
    <property type="entry name" value="Phage_connect_1"/>
    <property type="match status" value="1"/>
</dbReference>
<comment type="caution">
    <text evidence="1">The sequence shown here is derived from an EMBL/GenBank/DDBJ whole genome shotgun (WGS) entry which is preliminary data.</text>
</comment>
<dbReference type="Proteomes" id="UP000006787">
    <property type="component" value="Unassembled WGS sequence"/>
</dbReference>
<evidence type="ECO:0000313" key="2">
    <source>
        <dbReference type="Proteomes" id="UP000006787"/>
    </source>
</evidence>
<dbReference type="eggNOG" id="ENOG5033E9D">
    <property type="taxonomic scope" value="Bacteria"/>
</dbReference>
<accession>K2PH23</accession>
<dbReference type="InterPro" id="IPR021146">
    <property type="entry name" value="Phage_gp6-like_head-tail"/>
</dbReference>